<feature type="region of interest" description="Disordered" evidence="2">
    <location>
        <begin position="87"/>
        <end position="114"/>
    </location>
</feature>
<feature type="region of interest" description="Disordered" evidence="2">
    <location>
        <begin position="151"/>
        <end position="176"/>
    </location>
</feature>
<keyword evidence="3" id="KW-1133">Transmembrane helix</keyword>
<comment type="caution">
    <text evidence="4">The sequence shown here is derived from an EMBL/GenBank/DDBJ whole genome shotgun (WGS) entry which is preliminary data.</text>
</comment>
<evidence type="ECO:0000313" key="4">
    <source>
        <dbReference type="EMBL" id="KAG8630012.1"/>
    </source>
</evidence>
<proteinExistence type="predicted"/>
<keyword evidence="3" id="KW-0812">Transmembrane</keyword>
<name>A0A8K0L6U6_9PEZI</name>
<organism evidence="4 5">
    <name type="scientific">Elsinoe batatas</name>
    <dbReference type="NCBI Taxonomy" id="2601811"/>
    <lineage>
        <taxon>Eukaryota</taxon>
        <taxon>Fungi</taxon>
        <taxon>Dikarya</taxon>
        <taxon>Ascomycota</taxon>
        <taxon>Pezizomycotina</taxon>
        <taxon>Dothideomycetes</taxon>
        <taxon>Dothideomycetidae</taxon>
        <taxon>Myriangiales</taxon>
        <taxon>Elsinoaceae</taxon>
        <taxon>Elsinoe</taxon>
    </lineage>
</organism>
<reference evidence="4" key="1">
    <citation type="submission" date="2021-07" db="EMBL/GenBank/DDBJ databases">
        <title>Elsinoe batatas strain:CRI-CJ2 Genome sequencing and assembly.</title>
        <authorList>
            <person name="Huang L."/>
        </authorList>
    </citation>
    <scope>NUCLEOTIDE SEQUENCE</scope>
    <source>
        <strain evidence="4">CRI-CJ2</strain>
    </source>
</reference>
<evidence type="ECO:0000256" key="2">
    <source>
        <dbReference type="SAM" id="MobiDB-lite"/>
    </source>
</evidence>
<dbReference type="OrthoDB" id="185373at2759"/>
<keyword evidence="5" id="KW-1185">Reference proteome</keyword>
<feature type="coiled-coil region" evidence="1">
    <location>
        <begin position="812"/>
        <end position="839"/>
    </location>
</feature>
<feature type="compositionally biased region" description="Basic residues" evidence="2">
    <location>
        <begin position="95"/>
        <end position="104"/>
    </location>
</feature>
<protein>
    <submittedName>
        <fullName evidence="4">Uncharacterized protein</fullName>
    </submittedName>
</protein>
<evidence type="ECO:0000313" key="5">
    <source>
        <dbReference type="Proteomes" id="UP000809789"/>
    </source>
</evidence>
<sequence length="1212" mass="134912">MHTTRRPVPSKAALRALRQLAYVASGTACGAAAIVYEERRRRIQFFKQVAENGRVIRSFADKRRNHATAAAVLQDYDAFDAVQHGGWNVRDPHPTHARRRRSRSRTLEDLEDGQGRWLQGSHEEYLPSQVETGYEDLSRSGPMSLEDEAIHVSPPQSGGRNRQMIPIPRPSLNRPTIESARGRLPSRTPVQAATVSMHGLNPAEQATQAVEMWSRRFGRLPGRTNDLSESLRAVLSQAADSKQLILPEPNLPGSAEELCRRSIRLQLPDLLLQCCRWAASADELKKVAPTIASELFTIEQPKEFEAAQDFLLGWLEQSPFRSKSKDLRRAQLQLHIIRSGTKMTAELQAFLEESMLSQRSETIDQLESLIHQLIRSHRSVRATDVLAALFNSTTIDRAELSRLANSLADEMLRAGDFASCRRCISALSKKDPAAAQRLLTRLWQSVDRAQDLLETFESFGLEGIRSKATVESLLNAIIDHGPQNLAVSELYGTRSRLWSGALVRMWQAQTGHVKAIKSFWKVQNLVGDRPLDPVLYGAVLRIAHDAGLPSECAAIKQHRKRLVAATSNDDAIAAIMQATLQPDWAAVRSSIAQLKIEGFVTMQNQERMQMFDPIFRAFTATDFDVNGLFLIALELCKRIYPSTSPAHALRLLSASLIRCGKIDALVKVRSVAKQLLKRELLLSPVDVADYLRCYYYTYRPSTAVLADVMRKLSQGSWSSASRFCIPLLLVANSYEAKWNQQKRSREHVRSVLKRALSNFDDPVFRQEIMQNFGNDSSIETCASPLAAVGPTIRKRSGPLVYEITSSRKSSIVGAAKALVQEVESERSRLENRSRAESTDPEFAIKTSSSDNLDQLMMEISGLDMGYDKAGVKSGNDSRHDHFLHWKIKAMMHDSNVSDDHEQIQRSLNELSTTSLAPPSSSLASIAVASAGSMSSELAEALKEQIELVGADTSLARLTNLITSLSGPDIDASALQRREVLDELKDVVSSEYQLLAECGHSVNHSIAAALANVLIDARQPATAVELLRHALKLPQVRSDTAGSAPMLSLLKAYLQLGRVDGVRWVVGSMLTNDERIDKTFITALKAGRSLWQQKKNVSRAKREKMLQELDFVQQLCLAKKTEQIQQAADVGNELVKFLAANAKQKSKGLKPEENADYVDALIVESVCKDIMTISQRSHHKSKMARDIPHPEDLVIRKHFSQVQTDWMQIEVAA</sequence>
<dbReference type="EMBL" id="JAESVG020000002">
    <property type="protein sequence ID" value="KAG8630012.1"/>
    <property type="molecule type" value="Genomic_DNA"/>
</dbReference>
<feature type="transmembrane region" description="Helical" evidence="3">
    <location>
        <begin position="20"/>
        <end position="36"/>
    </location>
</feature>
<evidence type="ECO:0000256" key="1">
    <source>
        <dbReference type="SAM" id="Coils"/>
    </source>
</evidence>
<keyword evidence="1" id="KW-0175">Coiled coil</keyword>
<dbReference type="PROSITE" id="PS51257">
    <property type="entry name" value="PROKAR_LIPOPROTEIN"/>
    <property type="match status" value="1"/>
</dbReference>
<keyword evidence="3" id="KW-0472">Membrane</keyword>
<dbReference type="Proteomes" id="UP000809789">
    <property type="component" value="Unassembled WGS sequence"/>
</dbReference>
<accession>A0A8K0L6U6</accession>
<dbReference type="AlphaFoldDB" id="A0A8K0L6U6"/>
<evidence type="ECO:0000256" key="3">
    <source>
        <dbReference type="SAM" id="Phobius"/>
    </source>
</evidence>
<gene>
    <name evidence="4" type="ORF">KVT40_001631</name>
</gene>